<accession>A0ACB8D9K2</accession>
<proteinExistence type="predicted"/>
<sequence length="343" mass="39635">MFSLRWRLAVLLKELDEGQEKFDDVKSKIESLRREIRYQVGLYFNRTKDQPSFYYASDDDAKEGYVTDTLKNVALTLKEKFLVLGEKIKAKLAELKVAVGERALLIQAQLKDLYSQLQLAREDLKKQLFELFRPAAYASFQVTAVNIYEKLNVIRQKLLKFLEDVRTLTEDKLERTKEVIAELREEIRQKVRELLVGQTGVAMYVAEDSAPKVSVIDTLKETARTLKEKFQTLGQKIKAKVGELREAVGEHAVLVKRQLESLKSQFNKAHSDLMEKLFALFRPAQYDTINKAPDEEQHLSLLKMKLQRLLSTTGASPAEEWPALEDAVWELCQEIEAYVKKYQ</sequence>
<evidence type="ECO:0000313" key="1">
    <source>
        <dbReference type="EMBL" id="KAH7964817.1"/>
    </source>
</evidence>
<organism evidence="1 2">
    <name type="scientific">Dermacentor silvarum</name>
    <name type="common">Tick</name>
    <dbReference type="NCBI Taxonomy" id="543639"/>
    <lineage>
        <taxon>Eukaryota</taxon>
        <taxon>Metazoa</taxon>
        <taxon>Ecdysozoa</taxon>
        <taxon>Arthropoda</taxon>
        <taxon>Chelicerata</taxon>
        <taxon>Arachnida</taxon>
        <taxon>Acari</taxon>
        <taxon>Parasitiformes</taxon>
        <taxon>Ixodida</taxon>
        <taxon>Ixodoidea</taxon>
        <taxon>Ixodidae</taxon>
        <taxon>Rhipicephalinae</taxon>
        <taxon>Dermacentor</taxon>
    </lineage>
</organism>
<comment type="caution">
    <text evidence="1">The sequence shown here is derived from an EMBL/GenBank/DDBJ whole genome shotgun (WGS) entry which is preliminary data.</text>
</comment>
<gene>
    <name evidence="1" type="ORF">HPB49_001551</name>
</gene>
<dbReference type="EMBL" id="CM023471">
    <property type="protein sequence ID" value="KAH7964817.1"/>
    <property type="molecule type" value="Genomic_DNA"/>
</dbReference>
<dbReference type="Proteomes" id="UP000821865">
    <property type="component" value="Chromosome 2"/>
</dbReference>
<evidence type="ECO:0000313" key="2">
    <source>
        <dbReference type="Proteomes" id="UP000821865"/>
    </source>
</evidence>
<name>A0ACB8D9K2_DERSI</name>
<protein>
    <submittedName>
        <fullName evidence="1">Uncharacterized protein</fullName>
    </submittedName>
</protein>
<reference evidence="1" key="1">
    <citation type="submission" date="2020-05" db="EMBL/GenBank/DDBJ databases">
        <title>Large-scale comparative analyses of tick genomes elucidate their genetic diversity and vector capacities.</title>
        <authorList>
            <person name="Jia N."/>
            <person name="Wang J."/>
            <person name="Shi W."/>
            <person name="Du L."/>
            <person name="Sun Y."/>
            <person name="Zhan W."/>
            <person name="Jiang J."/>
            <person name="Wang Q."/>
            <person name="Zhang B."/>
            <person name="Ji P."/>
            <person name="Sakyi L.B."/>
            <person name="Cui X."/>
            <person name="Yuan T."/>
            <person name="Jiang B."/>
            <person name="Yang W."/>
            <person name="Lam T.T.-Y."/>
            <person name="Chang Q."/>
            <person name="Ding S."/>
            <person name="Wang X."/>
            <person name="Zhu J."/>
            <person name="Ruan X."/>
            <person name="Zhao L."/>
            <person name="Wei J."/>
            <person name="Que T."/>
            <person name="Du C."/>
            <person name="Cheng J."/>
            <person name="Dai P."/>
            <person name="Han X."/>
            <person name="Huang E."/>
            <person name="Gao Y."/>
            <person name="Liu J."/>
            <person name="Shao H."/>
            <person name="Ye R."/>
            <person name="Li L."/>
            <person name="Wei W."/>
            <person name="Wang X."/>
            <person name="Wang C."/>
            <person name="Yang T."/>
            <person name="Huo Q."/>
            <person name="Li W."/>
            <person name="Guo W."/>
            <person name="Chen H."/>
            <person name="Zhou L."/>
            <person name="Ni X."/>
            <person name="Tian J."/>
            <person name="Zhou Y."/>
            <person name="Sheng Y."/>
            <person name="Liu T."/>
            <person name="Pan Y."/>
            <person name="Xia L."/>
            <person name="Li J."/>
            <person name="Zhao F."/>
            <person name="Cao W."/>
        </authorList>
    </citation>
    <scope>NUCLEOTIDE SEQUENCE</scope>
    <source>
        <strain evidence="1">Dsil-2018</strain>
    </source>
</reference>
<keyword evidence="2" id="KW-1185">Reference proteome</keyword>